<dbReference type="STRING" id="1297742.A176_003526"/>
<dbReference type="Proteomes" id="UP000009026">
    <property type="component" value="Chromosome"/>
</dbReference>
<dbReference type="RefSeq" id="WP_002639403.1">
    <property type="nucleotide sequence ID" value="NZ_CP012109.1"/>
</dbReference>
<proteinExistence type="predicted"/>
<reference evidence="2 3" key="1">
    <citation type="journal article" date="2016" name="PLoS ONE">
        <title>Complete Genome Sequence and Comparative Genomics of a Novel Myxobacterium Myxococcus hansupus.</title>
        <authorList>
            <person name="Sharma G."/>
            <person name="Narwani T."/>
            <person name="Subramanian S."/>
        </authorList>
    </citation>
    <scope>NUCLEOTIDE SEQUENCE [LARGE SCALE GENOMIC DNA]</scope>
    <source>
        <strain evidence="3">mixupus</strain>
    </source>
</reference>
<gene>
    <name evidence="2" type="ORF">A176_003526</name>
</gene>
<dbReference type="SUPFAM" id="SSF49879">
    <property type="entry name" value="SMAD/FHA domain"/>
    <property type="match status" value="1"/>
</dbReference>
<keyword evidence="3" id="KW-1185">Reference proteome</keyword>
<dbReference type="KEGG" id="mym:A176_003526"/>
<evidence type="ECO:0000313" key="2">
    <source>
        <dbReference type="EMBL" id="AKQ66614.1"/>
    </source>
</evidence>
<dbReference type="InterPro" id="IPR000253">
    <property type="entry name" value="FHA_dom"/>
</dbReference>
<accession>A0A0H4WUY5</accession>
<name>A0A0H4WUY5_9BACT</name>
<dbReference type="PATRIC" id="fig|1297742.4.peg.3558"/>
<sequence>MLSVQELRALGAALPSSSFQRQLGPFALIQRPPSEAASAVLAPTRMATASEIEQGMLTLLFEFEHLRVATLPPLNATDRLRIGRRMDCDLVVDDASVSKMHAELCWNADGQICTVQDLGSTNGTFLNARSLSGREAVLRDGDILSVGNVQFWYLLTGTLHERLRAGEATGLGSRSG</sequence>
<dbReference type="Pfam" id="PF00498">
    <property type="entry name" value="FHA"/>
    <property type="match status" value="1"/>
</dbReference>
<organism evidence="2 3">
    <name type="scientific">Pseudomyxococcus hansupus</name>
    <dbReference type="NCBI Taxonomy" id="1297742"/>
    <lineage>
        <taxon>Bacteria</taxon>
        <taxon>Pseudomonadati</taxon>
        <taxon>Myxococcota</taxon>
        <taxon>Myxococcia</taxon>
        <taxon>Myxococcales</taxon>
        <taxon>Cystobacterineae</taxon>
        <taxon>Myxococcaceae</taxon>
        <taxon>Pseudomyxococcus</taxon>
    </lineage>
</organism>
<dbReference type="SMART" id="SM00240">
    <property type="entry name" value="FHA"/>
    <property type="match status" value="1"/>
</dbReference>
<dbReference type="AlphaFoldDB" id="A0A0H4WUY5"/>
<dbReference type="CDD" id="cd00060">
    <property type="entry name" value="FHA"/>
    <property type="match status" value="1"/>
</dbReference>
<evidence type="ECO:0000259" key="1">
    <source>
        <dbReference type="PROSITE" id="PS50006"/>
    </source>
</evidence>
<dbReference type="OrthoDB" id="5381163at2"/>
<protein>
    <submittedName>
        <fullName evidence="2">FHA domain protein</fullName>
    </submittedName>
</protein>
<dbReference type="eggNOG" id="COG1716">
    <property type="taxonomic scope" value="Bacteria"/>
</dbReference>
<dbReference type="PANTHER" id="PTHR23308">
    <property type="entry name" value="NUCLEAR INHIBITOR OF PROTEIN PHOSPHATASE-1"/>
    <property type="match status" value="1"/>
</dbReference>
<dbReference type="Gene3D" id="2.60.200.20">
    <property type="match status" value="1"/>
</dbReference>
<dbReference type="EMBL" id="CP012109">
    <property type="protein sequence ID" value="AKQ66614.1"/>
    <property type="molecule type" value="Genomic_DNA"/>
</dbReference>
<dbReference type="InterPro" id="IPR050923">
    <property type="entry name" value="Cell_Proc_Reg/RNA_Proc"/>
</dbReference>
<dbReference type="InterPro" id="IPR008984">
    <property type="entry name" value="SMAD_FHA_dom_sf"/>
</dbReference>
<dbReference type="PROSITE" id="PS50006">
    <property type="entry name" value="FHA_DOMAIN"/>
    <property type="match status" value="1"/>
</dbReference>
<feature type="domain" description="FHA" evidence="1">
    <location>
        <begin position="80"/>
        <end position="131"/>
    </location>
</feature>
<evidence type="ECO:0000313" key="3">
    <source>
        <dbReference type="Proteomes" id="UP000009026"/>
    </source>
</evidence>